<evidence type="ECO:0000256" key="2">
    <source>
        <dbReference type="ARBA" id="ARBA00022448"/>
    </source>
</evidence>
<dbReference type="eggNOG" id="COG0747">
    <property type="taxonomic scope" value="Bacteria"/>
</dbReference>
<dbReference type="InterPro" id="IPR030678">
    <property type="entry name" value="Peptide/Ni-bd"/>
</dbReference>
<keyword evidence="2" id="KW-0813">Transport</keyword>
<dbReference type="GO" id="GO:1904680">
    <property type="term" value="F:peptide transmembrane transporter activity"/>
    <property type="evidence" value="ECO:0007669"/>
    <property type="project" value="TreeGrafter"/>
</dbReference>
<dbReference type="PANTHER" id="PTHR30290:SF9">
    <property type="entry name" value="OLIGOPEPTIDE-BINDING PROTEIN APPA"/>
    <property type="match status" value="1"/>
</dbReference>
<dbReference type="GO" id="GO:0030288">
    <property type="term" value="C:outer membrane-bounded periplasmic space"/>
    <property type="evidence" value="ECO:0007669"/>
    <property type="project" value="UniProtKB-ARBA"/>
</dbReference>
<dbReference type="PIRSF" id="PIRSF002741">
    <property type="entry name" value="MppA"/>
    <property type="match status" value="1"/>
</dbReference>
<dbReference type="CDD" id="cd08500">
    <property type="entry name" value="PBP2_NikA_DppA_OppA_like_4"/>
    <property type="match status" value="1"/>
</dbReference>
<dbReference type="PANTHER" id="PTHR30290">
    <property type="entry name" value="PERIPLASMIC BINDING COMPONENT OF ABC TRANSPORTER"/>
    <property type="match status" value="1"/>
</dbReference>
<dbReference type="SUPFAM" id="SSF53850">
    <property type="entry name" value="Periplasmic binding protein-like II"/>
    <property type="match status" value="1"/>
</dbReference>
<evidence type="ECO:0000259" key="4">
    <source>
        <dbReference type="Pfam" id="PF00496"/>
    </source>
</evidence>
<keyword evidence="3" id="KW-0732">Signal</keyword>
<accession>D5EIG1</accession>
<dbReference type="GO" id="GO:0043190">
    <property type="term" value="C:ATP-binding cassette (ABC) transporter complex"/>
    <property type="evidence" value="ECO:0007669"/>
    <property type="project" value="InterPro"/>
</dbReference>
<keyword evidence="6" id="KW-1185">Reference proteome</keyword>
<organism evidence="5 6">
    <name type="scientific">Coraliomargarita akajimensis (strain DSM 45221 / IAM 15411 / JCM 23193 / KCTC 12865 / 04OKA010-24)</name>
    <dbReference type="NCBI Taxonomy" id="583355"/>
    <lineage>
        <taxon>Bacteria</taxon>
        <taxon>Pseudomonadati</taxon>
        <taxon>Verrucomicrobiota</taxon>
        <taxon>Opitutia</taxon>
        <taxon>Puniceicoccales</taxon>
        <taxon>Coraliomargaritaceae</taxon>
        <taxon>Coraliomargarita</taxon>
    </lineage>
</organism>
<dbReference type="GO" id="GO:0015833">
    <property type="term" value="P:peptide transport"/>
    <property type="evidence" value="ECO:0007669"/>
    <property type="project" value="TreeGrafter"/>
</dbReference>
<dbReference type="STRING" id="583355.Caka_1207"/>
<gene>
    <name evidence="5" type="ordered locus">Caka_1207</name>
</gene>
<evidence type="ECO:0000256" key="3">
    <source>
        <dbReference type="ARBA" id="ARBA00022729"/>
    </source>
</evidence>
<dbReference type="Gene3D" id="3.10.105.10">
    <property type="entry name" value="Dipeptide-binding Protein, Domain 3"/>
    <property type="match status" value="1"/>
</dbReference>
<evidence type="ECO:0000256" key="1">
    <source>
        <dbReference type="ARBA" id="ARBA00005695"/>
    </source>
</evidence>
<dbReference type="Gene3D" id="3.40.190.10">
    <property type="entry name" value="Periplasmic binding protein-like II"/>
    <property type="match status" value="1"/>
</dbReference>
<dbReference type="InterPro" id="IPR000914">
    <property type="entry name" value="SBP_5_dom"/>
</dbReference>
<evidence type="ECO:0000313" key="5">
    <source>
        <dbReference type="EMBL" id="ADE54227.1"/>
    </source>
</evidence>
<comment type="similarity">
    <text evidence="1">Belongs to the bacterial solute-binding protein 5 family.</text>
</comment>
<dbReference type="HOGENOM" id="CLU_017028_8_4_0"/>
<dbReference type="InterPro" id="IPR039424">
    <property type="entry name" value="SBP_5"/>
</dbReference>
<name>D5EIG1_CORAD</name>
<dbReference type="AlphaFoldDB" id="D5EIG1"/>
<dbReference type="EMBL" id="CP001998">
    <property type="protein sequence ID" value="ADE54227.1"/>
    <property type="molecule type" value="Genomic_DNA"/>
</dbReference>
<dbReference type="Proteomes" id="UP000000925">
    <property type="component" value="Chromosome"/>
</dbReference>
<feature type="domain" description="Solute-binding protein family 5" evidence="4">
    <location>
        <begin position="83"/>
        <end position="483"/>
    </location>
</feature>
<evidence type="ECO:0000313" key="6">
    <source>
        <dbReference type="Proteomes" id="UP000000925"/>
    </source>
</evidence>
<protein>
    <submittedName>
        <fullName evidence="5">Extracellular solute-binding protein family 5</fullName>
    </submittedName>
</protein>
<proteinExistence type="inferred from homology"/>
<dbReference type="KEGG" id="caa:Caka_1207"/>
<dbReference type="Pfam" id="PF00496">
    <property type="entry name" value="SBP_bac_5"/>
    <property type="match status" value="1"/>
</dbReference>
<sequence length="593" mass="67328">MLWMLWLTGCGEAPEIVRGQYPLPAGAAIIDAEPGEYGGIFVLNETSQPTTFNPQVPNNLSTSMILGRLLSSLVDFDPRTETFIPALAEGWTVSDDKLSYTFTLREGLLWSDGQPITADDVVFTFDCILADEIDPKTGNATPRYPSRYYEQYHINGEKLRYTKLDSRTIRFDLPTVYAPFIYDISQPILPKHVLGESFEDGSFLKQWTTQVAIEDPGALVASGPFVVNSYRPGERLVLTPNPHFWKADRAGQRLPYVDYLIYKFVSDSNTSIAHFATGKSDASGIGADDYEWVKQAVDTYDFTIHERGPSASVNFFWFNQHRGANEDGEPYVSAHKLRWFTDKRFRQAVQYGLNRQGLIDALLFGKGEPLTSIIPPAQGKWHNPNLPRYDFDPEKSRELLRESGFSWRDDGQLIDVEGIPVEFELLLVESPFFDKIGVTFVENMKELGMQVVILRADFATLLARTDSTFDYDITILGWGSSSAAYDPSGSKALYLSSGVYHQWYPEQSEPATEWEARIDELIGLQERTLDIEKRYEMMHEVQAILAEELPLLYCFTPYGYVGIKDKWHNVYVPKAGTTLWNLEELWTEQGEDD</sequence>
<reference evidence="5 6" key="1">
    <citation type="journal article" date="2010" name="Stand. Genomic Sci.">
        <title>Complete genome sequence of Coraliomargarita akajimensis type strain (04OKA010-24).</title>
        <authorList>
            <person name="Mavromatis K."/>
            <person name="Abt B."/>
            <person name="Brambilla E."/>
            <person name="Lapidus A."/>
            <person name="Copeland A."/>
            <person name="Deshpande S."/>
            <person name="Nolan M."/>
            <person name="Lucas S."/>
            <person name="Tice H."/>
            <person name="Cheng J.F."/>
            <person name="Han C."/>
            <person name="Detter J.C."/>
            <person name="Woyke T."/>
            <person name="Goodwin L."/>
            <person name="Pitluck S."/>
            <person name="Held B."/>
            <person name="Brettin T."/>
            <person name="Tapia R."/>
            <person name="Ivanova N."/>
            <person name="Mikhailova N."/>
            <person name="Pati A."/>
            <person name="Liolios K."/>
            <person name="Chen A."/>
            <person name="Palaniappan K."/>
            <person name="Land M."/>
            <person name="Hauser L."/>
            <person name="Chang Y.J."/>
            <person name="Jeffries C.D."/>
            <person name="Rohde M."/>
            <person name="Goker M."/>
            <person name="Bristow J."/>
            <person name="Eisen J.A."/>
            <person name="Markowitz V."/>
            <person name="Hugenholtz P."/>
            <person name="Klenk H.P."/>
            <person name="Kyrpides N.C."/>
        </authorList>
    </citation>
    <scope>NUCLEOTIDE SEQUENCE [LARGE SCALE GENOMIC DNA]</scope>
    <source>
        <strain evidence="6">DSM 45221 / IAM 15411 / JCM 23193 / KCTC 12865</strain>
    </source>
</reference>